<evidence type="ECO:0000256" key="1">
    <source>
        <dbReference type="SAM" id="MobiDB-lite"/>
    </source>
</evidence>
<feature type="region of interest" description="Disordered" evidence="1">
    <location>
        <begin position="88"/>
        <end position="222"/>
    </location>
</feature>
<dbReference type="EMBL" id="AZHE01000027">
    <property type="protein sequence ID" value="KHN95039.1"/>
    <property type="molecule type" value="Genomic_DNA"/>
</dbReference>
<sequence length="371" mass="38984">MTVVYPHLWAASVLAWHLGTALAGPVPQPDSCPGGVRTLVTQHSQIRTVTPVLVSTHCPYDMDIVIDHANTIRCSNAPTDISTVITITNTDSPAVTRPEKGPTAMPTETGKPLPSNTGSVGAGSGGAPGQSSLVDGIDNGFSKPAGSATSGSGDRPTDTDGSNTDGPSTPSDAYASSVPSKPEGNSSGHPNTSTSASELPSATSSLDRDKTNGNLADASLAGNNIPDGIIADRSRRRYRNRFVCVIIADASLAGNNIPDGTIANRSRRRYRNRFVCVIIADASLAGLDIPDGNLADATLAGLNIPSGNIADRSRQRYRNRFVFAITGHPFISVDNYLNAIHHLDHQHSDLFFHLYTSSAYQGLRSRTSSSL</sequence>
<evidence type="ECO:0000313" key="4">
    <source>
        <dbReference type="Proteomes" id="UP000030816"/>
    </source>
</evidence>
<organism evidence="3 4">
    <name type="scientific">Metarhizium album (strain ARSEF 1941)</name>
    <dbReference type="NCBI Taxonomy" id="1081103"/>
    <lineage>
        <taxon>Eukaryota</taxon>
        <taxon>Fungi</taxon>
        <taxon>Dikarya</taxon>
        <taxon>Ascomycota</taxon>
        <taxon>Pezizomycotina</taxon>
        <taxon>Sordariomycetes</taxon>
        <taxon>Hypocreomycetidae</taxon>
        <taxon>Hypocreales</taxon>
        <taxon>Clavicipitaceae</taxon>
        <taxon>Metarhizium</taxon>
    </lineage>
</organism>
<dbReference type="GeneID" id="63741543"/>
<evidence type="ECO:0000256" key="2">
    <source>
        <dbReference type="SAM" id="SignalP"/>
    </source>
</evidence>
<feature type="compositionally biased region" description="Polar residues" evidence="1">
    <location>
        <begin position="177"/>
        <end position="205"/>
    </location>
</feature>
<proteinExistence type="predicted"/>
<dbReference type="OrthoDB" id="4960696at2759"/>
<keyword evidence="2" id="KW-0732">Signal</keyword>
<keyword evidence="4" id="KW-1185">Reference proteome</keyword>
<name>A0A0B2WMW8_METAS</name>
<feature type="chain" id="PRO_5002081345" evidence="2">
    <location>
        <begin position="24"/>
        <end position="371"/>
    </location>
</feature>
<dbReference type="AlphaFoldDB" id="A0A0B2WMW8"/>
<dbReference type="HOGENOM" id="CLU_746137_0_0_1"/>
<dbReference type="RefSeq" id="XP_040676105.1">
    <property type="nucleotide sequence ID" value="XM_040825886.1"/>
</dbReference>
<feature type="compositionally biased region" description="Polar residues" evidence="1">
    <location>
        <begin position="159"/>
        <end position="171"/>
    </location>
</feature>
<evidence type="ECO:0000313" key="3">
    <source>
        <dbReference type="EMBL" id="KHN95039.1"/>
    </source>
</evidence>
<accession>A0A0B2WMW8</accession>
<feature type="signal peptide" evidence="2">
    <location>
        <begin position="1"/>
        <end position="23"/>
    </location>
</feature>
<comment type="caution">
    <text evidence="3">The sequence shown here is derived from an EMBL/GenBank/DDBJ whole genome shotgun (WGS) entry which is preliminary data.</text>
</comment>
<protein>
    <submittedName>
        <fullName evidence="3">Uncharacterized protein</fullName>
    </submittedName>
</protein>
<reference evidence="3 4" key="1">
    <citation type="journal article" date="2014" name="Proc. Natl. Acad. Sci. U.S.A.">
        <title>Trajectory and genomic determinants of fungal-pathogen speciation and host adaptation.</title>
        <authorList>
            <person name="Hu X."/>
            <person name="Xiao G."/>
            <person name="Zheng P."/>
            <person name="Shang Y."/>
            <person name="Su Y."/>
            <person name="Zhang X."/>
            <person name="Liu X."/>
            <person name="Zhan S."/>
            <person name="St Leger R.J."/>
            <person name="Wang C."/>
        </authorList>
    </citation>
    <scope>NUCLEOTIDE SEQUENCE [LARGE SCALE GENOMIC DNA]</scope>
    <source>
        <strain evidence="3 4">ARSEF 1941</strain>
    </source>
</reference>
<dbReference type="Proteomes" id="UP000030816">
    <property type="component" value="Unassembled WGS sequence"/>
</dbReference>
<gene>
    <name evidence="3" type="ORF">MAM_07088</name>
</gene>